<keyword evidence="5" id="KW-1185">Reference proteome</keyword>
<dbReference type="AlphaFoldDB" id="A0A0M6Y465"/>
<feature type="domain" description="Response regulatory" evidence="3">
    <location>
        <begin position="7"/>
        <end position="121"/>
    </location>
</feature>
<dbReference type="Proteomes" id="UP000048926">
    <property type="component" value="Unassembled WGS sequence"/>
</dbReference>
<dbReference type="PANTHER" id="PTHR44591">
    <property type="entry name" value="STRESS RESPONSE REGULATOR PROTEIN 1"/>
    <property type="match status" value="1"/>
</dbReference>
<evidence type="ECO:0000313" key="5">
    <source>
        <dbReference type="Proteomes" id="UP000048926"/>
    </source>
</evidence>
<dbReference type="Gene3D" id="3.40.50.2300">
    <property type="match status" value="1"/>
</dbReference>
<dbReference type="Pfam" id="PF00072">
    <property type="entry name" value="Response_reg"/>
    <property type="match status" value="1"/>
</dbReference>
<dbReference type="InterPro" id="IPR050595">
    <property type="entry name" value="Bact_response_regulator"/>
</dbReference>
<dbReference type="STRING" id="187304.B0E33_09400"/>
<evidence type="ECO:0000259" key="3">
    <source>
        <dbReference type="PROSITE" id="PS50110"/>
    </source>
</evidence>
<dbReference type="RefSeq" id="WP_022999083.1">
    <property type="nucleotide sequence ID" value="NZ_CP045622.1"/>
</dbReference>
<dbReference type="SMART" id="SM00448">
    <property type="entry name" value="REC"/>
    <property type="match status" value="1"/>
</dbReference>
<reference evidence="5" key="1">
    <citation type="submission" date="2015-07" db="EMBL/GenBank/DDBJ databases">
        <authorList>
            <person name="Rodrigo-Torres Lidia"/>
            <person name="Arahal R.David."/>
        </authorList>
    </citation>
    <scope>NUCLEOTIDE SEQUENCE [LARGE SCALE GENOMIC DNA]</scope>
    <source>
        <strain evidence="5">CECT 4801</strain>
    </source>
</reference>
<evidence type="ECO:0000256" key="2">
    <source>
        <dbReference type="PROSITE-ProRule" id="PRU00169"/>
    </source>
</evidence>
<dbReference type="EMBL" id="CXST01000002">
    <property type="protein sequence ID" value="CTQ44333.1"/>
    <property type="molecule type" value="Genomic_DNA"/>
</dbReference>
<dbReference type="InterPro" id="IPR011006">
    <property type="entry name" value="CheY-like_superfamily"/>
</dbReference>
<dbReference type="PANTHER" id="PTHR44591:SF25">
    <property type="entry name" value="CHEMOTAXIS TWO-COMPONENT RESPONSE REGULATOR"/>
    <property type="match status" value="1"/>
</dbReference>
<accession>A0A0M6Y465</accession>
<evidence type="ECO:0000313" key="4">
    <source>
        <dbReference type="EMBL" id="CTQ44333.1"/>
    </source>
</evidence>
<protein>
    <submittedName>
        <fullName evidence="4">Transcriptional regulatory protein TdiR</fullName>
    </submittedName>
</protein>
<dbReference type="KEGG" id="lagg:B0E33_09400"/>
<organism evidence="4 5">
    <name type="scientific">Roseibium aggregatum</name>
    <dbReference type="NCBI Taxonomy" id="187304"/>
    <lineage>
        <taxon>Bacteria</taxon>
        <taxon>Pseudomonadati</taxon>
        <taxon>Pseudomonadota</taxon>
        <taxon>Alphaproteobacteria</taxon>
        <taxon>Hyphomicrobiales</taxon>
        <taxon>Stappiaceae</taxon>
        <taxon>Roseibium</taxon>
    </lineage>
</organism>
<dbReference type="InterPro" id="IPR001789">
    <property type="entry name" value="Sig_transdc_resp-reg_receiver"/>
</dbReference>
<dbReference type="SUPFAM" id="SSF52172">
    <property type="entry name" value="CheY-like"/>
    <property type="match status" value="1"/>
</dbReference>
<sequence>MTSEAACVAVIDDDESLRNAISSLLRSVGMRVSTFATADLFLNRAVLGDTDLIITDIHMPGMSGIELKDRLDDLDCQVPVIMITAKTEQNLLDRAEASGAYSVFRKPFDTDDLLNTIEQALAD</sequence>
<feature type="modified residue" description="4-aspartylphosphate" evidence="2">
    <location>
        <position position="56"/>
    </location>
</feature>
<proteinExistence type="predicted"/>
<dbReference type="GO" id="GO:0000160">
    <property type="term" value="P:phosphorelay signal transduction system"/>
    <property type="evidence" value="ECO:0007669"/>
    <property type="project" value="InterPro"/>
</dbReference>
<evidence type="ECO:0000256" key="1">
    <source>
        <dbReference type="ARBA" id="ARBA00022553"/>
    </source>
</evidence>
<gene>
    <name evidence="4" type="primary">tdiR_1</name>
    <name evidence="4" type="ORF">LAL4801_02776</name>
</gene>
<name>A0A0M6Y465_9HYPH</name>
<keyword evidence="1 2" id="KW-0597">Phosphoprotein</keyword>
<dbReference type="OrthoDB" id="9782655at2"/>
<dbReference type="PROSITE" id="PS50110">
    <property type="entry name" value="RESPONSE_REGULATORY"/>
    <property type="match status" value="1"/>
</dbReference>